<organism evidence="2 3">
    <name type="scientific">Candidatus Methanofastidiosum methylothiophilum</name>
    <dbReference type="NCBI Taxonomy" id="1705564"/>
    <lineage>
        <taxon>Archaea</taxon>
        <taxon>Methanobacteriati</taxon>
        <taxon>Methanobacteriota</taxon>
        <taxon>Stenosarchaea group</taxon>
        <taxon>Candidatus Methanofastidiosia</taxon>
        <taxon>Candidatus Methanofastidiosales</taxon>
        <taxon>Candidatus Methanofastidiosaceae</taxon>
        <taxon>Candidatus Methanofastidiosum</taxon>
    </lineage>
</organism>
<comment type="caution">
    <text evidence="2">The sequence shown here is derived from an EMBL/GenBank/DDBJ whole genome shotgun (WGS) entry which is preliminary data.</text>
</comment>
<dbReference type="AlphaFoldDB" id="A0A150IL13"/>
<name>A0A150IL13_9EURY</name>
<dbReference type="EMBL" id="LNGC01000228">
    <property type="protein sequence ID" value="KYC45637.1"/>
    <property type="molecule type" value="Genomic_DNA"/>
</dbReference>
<proteinExistence type="predicted"/>
<evidence type="ECO:0000256" key="1">
    <source>
        <dbReference type="SAM" id="MobiDB-lite"/>
    </source>
</evidence>
<reference evidence="2 3" key="1">
    <citation type="journal article" date="2016" name="ISME J.">
        <title>Chasing the elusive Euryarchaeota class WSA2: genomes reveal a uniquely fastidious methyl-reducing methanogen.</title>
        <authorList>
            <person name="Nobu M.K."/>
            <person name="Narihiro T."/>
            <person name="Kuroda K."/>
            <person name="Mei R."/>
            <person name="Liu W.T."/>
        </authorList>
    </citation>
    <scope>NUCLEOTIDE SEQUENCE [LARGE SCALE GENOMIC DNA]</scope>
    <source>
        <strain evidence="2">U1lsi0528_Bin055</strain>
    </source>
</reference>
<accession>A0A150IL13</accession>
<evidence type="ECO:0000313" key="3">
    <source>
        <dbReference type="Proteomes" id="UP000075398"/>
    </source>
</evidence>
<dbReference type="Proteomes" id="UP000075398">
    <property type="component" value="Unassembled WGS sequence"/>
</dbReference>
<protein>
    <submittedName>
        <fullName evidence="2">Uncharacterized protein</fullName>
    </submittedName>
</protein>
<gene>
    <name evidence="2" type="ORF">AMQ22_02196</name>
</gene>
<sequence>MYGHIKSSLTTPQIMLWFRSFLKLRDTPLRKRRQKKESTGFNKKSTR</sequence>
<feature type="region of interest" description="Disordered" evidence="1">
    <location>
        <begin position="28"/>
        <end position="47"/>
    </location>
</feature>
<evidence type="ECO:0000313" key="2">
    <source>
        <dbReference type="EMBL" id="KYC45637.1"/>
    </source>
</evidence>